<evidence type="ECO:0000256" key="1">
    <source>
        <dbReference type="ARBA" id="ARBA00004964"/>
    </source>
</evidence>
<reference evidence="17 18" key="1">
    <citation type="submission" date="2018-11" db="EMBL/GenBank/DDBJ databases">
        <title>Whole genome sequence of Streptomyces paromomycinus NBRC 15454(T).</title>
        <authorList>
            <person name="Komaki H."/>
            <person name="Tamura T."/>
        </authorList>
    </citation>
    <scope>NUCLEOTIDE SEQUENCE [LARGE SCALE GENOMIC DNA]</scope>
    <source>
        <strain evidence="17 18">NBRC 15454</strain>
    </source>
</reference>
<evidence type="ECO:0000256" key="11">
    <source>
        <dbReference type="ARBA" id="ARBA00023056"/>
    </source>
</evidence>
<protein>
    <recommendedName>
        <fullName evidence="5">Maltokinase</fullName>
        <ecNumber evidence="4">2.7.1.175</ecNumber>
    </recommendedName>
    <alternativeName>
        <fullName evidence="13">Maltose-1-phosphate synthase</fullName>
    </alternativeName>
</protein>
<keyword evidence="6" id="KW-0321">Glycogen metabolism</keyword>
<evidence type="ECO:0000256" key="2">
    <source>
        <dbReference type="ARBA" id="ARBA00006219"/>
    </source>
</evidence>
<dbReference type="GO" id="GO:0005978">
    <property type="term" value="P:glycogen biosynthetic process"/>
    <property type="evidence" value="ECO:0007669"/>
    <property type="project" value="UniProtKB-UniPathway"/>
</dbReference>
<keyword evidence="8" id="KW-0547">Nucleotide-binding</keyword>
<dbReference type="EMBL" id="BHZD01000001">
    <property type="protein sequence ID" value="GCD42907.1"/>
    <property type="molecule type" value="Genomic_DNA"/>
</dbReference>
<keyword evidence="10" id="KW-0067">ATP-binding</keyword>
<comment type="pathway">
    <text evidence="1">Glycan biosynthesis; glycogen biosynthesis.</text>
</comment>
<dbReference type="AlphaFoldDB" id="A0A401W0R4"/>
<gene>
    <name evidence="17" type="ORF">GKJPGBOP_02582</name>
</gene>
<comment type="caution">
    <text evidence="17">The sequence shown here is derived from an EMBL/GenBank/DDBJ whole genome shotgun (WGS) entry which is preliminary data.</text>
</comment>
<dbReference type="EC" id="2.7.1.175" evidence="4"/>
<evidence type="ECO:0000313" key="18">
    <source>
        <dbReference type="Proteomes" id="UP000286746"/>
    </source>
</evidence>
<dbReference type="GO" id="GO:0005524">
    <property type="term" value="F:ATP binding"/>
    <property type="evidence" value="ECO:0007669"/>
    <property type="project" value="UniProtKB-KW"/>
</dbReference>
<feature type="region of interest" description="Disordered" evidence="15">
    <location>
        <begin position="499"/>
        <end position="523"/>
    </location>
</feature>
<evidence type="ECO:0000256" key="4">
    <source>
        <dbReference type="ARBA" id="ARBA00011962"/>
    </source>
</evidence>
<sequence length="523" mass="55585">MSETASTRAIRSPHDRLSTTAPALLSSLVPLLSEWLPRQRWFAGKGRPITGFQLVSATELLPCAAGGATPGLLHLLVRAQQSAAPPGAPQPVPPEHPAEPATSSPTGPVASGDCYQLLLGVHSALPPQLAPAVIGRPAGGPLHGRTVYDALLDNRLCALLLERLRVPGRLGGLRFCRVADSTISSGMPARPITVEQTNSSVVYGDSYILKVFRRTAPGLNPDLELPLALARAKCGRVPAPAAWFETDPEAGDGEPVTLGVLQPYLSGSADGWQLALNALAVQADFTSSARALGHATAEVHTALAETLPTTELRRPQLDAVAAQMNERLVATARVVPALRPYCARLRTAFDDLAALGHDGRAWSAQRIHGDLHLGQTLRTADEGRWSLIDFEGEPSRPLAERRRPQPAVRDVAAMLRSFDYAARSGPSGGDPWSLEWARRTRAAYCLGYAEAGGLDPRSAPELMRAYETDKAVYEVLYEARHRPNWLPVPMAAVRRLAGAHASRGAAGADPGAGPDLDGADGRA</sequence>
<dbReference type="InterPro" id="IPR011009">
    <property type="entry name" value="Kinase-like_dom_sf"/>
</dbReference>
<evidence type="ECO:0000256" key="5">
    <source>
        <dbReference type="ARBA" id="ARBA00013882"/>
    </source>
</evidence>
<proteinExistence type="inferred from homology"/>
<evidence type="ECO:0000259" key="16">
    <source>
        <dbReference type="Pfam" id="PF18085"/>
    </source>
</evidence>
<comment type="subunit">
    <text evidence="3">Monomer.</text>
</comment>
<evidence type="ECO:0000256" key="8">
    <source>
        <dbReference type="ARBA" id="ARBA00022741"/>
    </source>
</evidence>
<evidence type="ECO:0000256" key="14">
    <source>
        <dbReference type="ARBA" id="ARBA00049067"/>
    </source>
</evidence>
<evidence type="ECO:0000256" key="10">
    <source>
        <dbReference type="ARBA" id="ARBA00022840"/>
    </source>
</evidence>
<keyword evidence="18" id="KW-1185">Reference proteome</keyword>
<evidence type="ECO:0000256" key="13">
    <source>
        <dbReference type="ARBA" id="ARBA00031251"/>
    </source>
</evidence>
<feature type="region of interest" description="Disordered" evidence="15">
    <location>
        <begin position="83"/>
        <end position="107"/>
    </location>
</feature>
<dbReference type="GO" id="GO:0016301">
    <property type="term" value="F:kinase activity"/>
    <property type="evidence" value="ECO:0007669"/>
    <property type="project" value="UniProtKB-KW"/>
</dbReference>
<dbReference type="SUPFAM" id="SSF56112">
    <property type="entry name" value="Protein kinase-like (PK-like)"/>
    <property type="match status" value="1"/>
</dbReference>
<comment type="similarity">
    <text evidence="2">Belongs to the aminoglycoside phosphotransferase family.</text>
</comment>
<evidence type="ECO:0000256" key="12">
    <source>
        <dbReference type="ARBA" id="ARBA00023277"/>
    </source>
</evidence>
<name>A0A401W0R4_STREY</name>
<dbReference type="Pfam" id="PF18085">
    <property type="entry name" value="Mak_N_cap"/>
    <property type="match status" value="1"/>
</dbReference>
<dbReference type="InterPro" id="IPR040999">
    <property type="entry name" value="Mak_N_cap"/>
</dbReference>
<keyword evidence="12" id="KW-0119">Carbohydrate metabolism</keyword>
<feature type="domain" description="Maltokinase N-terminal cap" evidence="16">
    <location>
        <begin position="35"/>
        <end position="153"/>
    </location>
</feature>
<keyword evidence="7" id="KW-0808">Transferase</keyword>
<feature type="compositionally biased region" description="Low complexity" evidence="15">
    <location>
        <begin position="499"/>
        <end position="516"/>
    </location>
</feature>
<dbReference type="UniPathway" id="UPA00164"/>
<feature type="compositionally biased region" description="Pro residues" evidence="15">
    <location>
        <begin position="86"/>
        <end position="95"/>
    </location>
</feature>
<evidence type="ECO:0000256" key="15">
    <source>
        <dbReference type="SAM" id="MobiDB-lite"/>
    </source>
</evidence>
<accession>A0A401W0R4</accession>
<evidence type="ECO:0000256" key="7">
    <source>
        <dbReference type="ARBA" id="ARBA00022679"/>
    </source>
</evidence>
<dbReference type="RefSeq" id="WP_125054166.1">
    <property type="nucleotide sequence ID" value="NZ_BHZD01000001.1"/>
</dbReference>
<dbReference type="Gene3D" id="3.90.1200.10">
    <property type="match status" value="1"/>
</dbReference>
<evidence type="ECO:0000256" key="6">
    <source>
        <dbReference type="ARBA" id="ARBA00022600"/>
    </source>
</evidence>
<evidence type="ECO:0000256" key="9">
    <source>
        <dbReference type="ARBA" id="ARBA00022777"/>
    </source>
</evidence>
<comment type="catalytic activity">
    <reaction evidence="14">
        <text>D-maltose + ATP = alpha-maltose 1-phosphate + ADP + H(+)</text>
        <dbReference type="Rhea" id="RHEA:31915"/>
        <dbReference type="ChEBI" id="CHEBI:15378"/>
        <dbReference type="ChEBI" id="CHEBI:17306"/>
        <dbReference type="ChEBI" id="CHEBI:30616"/>
        <dbReference type="ChEBI" id="CHEBI:63576"/>
        <dbReference type="ChEBI" id="CHEBI:456216"/>
        <dbReference type="EC" id="2.7.1.175"/>
    </reaction>
</comment>
<dbReference type="Proteomes" id="UP000286746">
    <property type="component" value="Unassembled WGS sequence"/>
</dbReference>
<evidence type="ECO:0000313" key="17">
    <source>
        <dbReference type="EMBL" id="GCD42907.1"/>
    </source>
</evidence>
<keyword evidence="11" id="KW-0320">Glycogen biosynthesis</keyword>
<keyword evidence="9" id="KW-0418">Kinase</keyword>
<evidence type="ECO:0000256" key="3">
    <source>
        <dbReference type="ARBA" id="ARBA00011245"/>
    </source>
</evidence>
<organism evidence="17 18">
    <name type="scientific">Streptomyces paromomycinus</name>
    <name type="common">Streptomyces rimosus subsp. paromomycinus</name>
    <dbReference type="NCBI Taxonomy" id="92743"/>
    <lineage>
        <taxon>Bacteria</taxon>
        <taxon>Bacillati</taxon>
        <taxon>Actinomycetota</taxon>
        <taxon>Actinomycetes</taxon>
        <taxon>Kitasatosporales</taxon>
        <taxon>Streptomycetaceae</taxon>
        <taxon>Streptomyces</taxon>
    </lineage>
</organism>